<dbReference type="Gene3D" id="2.60.120.1440">
    <property type="match status" value="1"/>
</dbReference>
<evidence type="ECO:0000313" key="2">
    <source>
        <dbReference type="EMBL" id="TAA35170.1"/>
    </source>
</evidence>
<dbReference type="InterPro" id="IPR006860">
    <property type="entry name" value="FecR"/>
</dbReference>
<dbReference type="PANTHER" id="PTHR30273:SF2">
    <property type="entry name" value="PROTEIN FECR"/>
    <property type="match status" value="1"/>
</dbReference>
<protein>
    <submittedName>
        <fullName evidence="2">FecR family protein</fullName>
    </submittedName>
</protein>
<dbReference type="OrthoDB" id="9771237at2"/>
<dbReference type="PIRSF" id="PIRSF018266">
    <property type="entry name" value="FecR"/>
    <property type="match status" value="1"/>
</dbReference>
<comment type="caution">
    <text evidence="2">The sequence shown here is derived from an EMBL/GenBank/DDBJ whole genome shotgun (WGS) entry which is preliminary data.</text>
</comment>
<evidence type="ECO:0000259" key="1">
    <source>
        <dbReference type="Pfam" id="PF04773"/>
    </source>
</evidence>
<name>A0A4Q8LTL0_9GAMM</name>
<evidence type="ECO:0000313" key="3">
    <source>
        <dbReference type="Proteomes" id="UP000294164"/>
    </source>
</evidence>
<sequence>MSQGHDAAEDMVQDAAADWVARALATAGGDPPGLAEWIAADPAHRAAFDALWALAHDAALLEALAAHAALADTAAVAPAAVMSVHAATTSAVVVAPAGTGASLREQHRPRQRRRWRTPLKAALAACLGVSAVLLWPWLHPDPAPLVAATAPGQIRVLRLDDGSVLTLNGASQVRVQLRAQRREVALERGEVFFDVAHDPQRPFQVRLGPARVQVLGTVFNLARDGATSELSVYSGRVQIDNGAAHQVLAAGMRIDTTGAGLGALAHFDPRAGDWREGWLQTAGIPLARLIERLNRRSPQPIALADPTLGALQVSGRFRLDRPEETLMHLAQLYPLRLQQRADGIRLERAAAH</sequence>
<dbReference type="EMBL" id="SHMG01000018">
    <property type="protein sequence ID" value="TAA35170.1"/>
    <property type="molecule type" value="Genomic_DNA"/>
</dbReference>
<proteinExistence type="predicted"/>
<reference evidence="2 3" key="1">
    <citation type="submission" date="2019-02" db="EMBL/GenBank/DDBJ databases">
        <title>WGS of Pseudoxanthomonas species novum from clinical isolates.</title>
        <authorList>
            <person name="Bernier A.-M."/>
            <person name="Bernard K."/>
            <person name="Vachon A."/>
        </authorList>
    </citation>
    <scope>NUCLEOTIDE SEQUENCE [LARGE SCALE GENOMIC DNA]</scope>
    <source>
        <strain evidence="2 3">NML130969</strain>
    </source>
</reference>
<dbReference type="InterPro" id="IPR012373">
    <property type="entry name" value="Ferrdict_sens_TM"/>
</dbReference>
<accession>A0A4Q8LTL0</accession>
<gene>
    <name evidence="2" type="ORF">EA655_20275</name>
</gene>
<dbReference type="PANTHER" id="PTHR30273">
    <property type="entry name" value="PERIPLASMIC SIGNAL SENSOR AND SIGMA FACTOR ACTIVATOR FECR-RELATED"/>
    <property type="match status" value="1"/>
</dbReference>
<organism evidence="2 3">
    <name type="scientific">Pseudoxanthomonas winnipegensis</name>
    <dbReference type="NCBI Taxonomy" id="2480810"/>
    <lineage>
        <taxon>Bacteria</taxon>
        <taxon>Pseudomonadati</taxon>
        <taxon>Pseudomonadota</taxon>
        <taxon>Gammaproteobacteria</taxon>
        <taxon>Lysobacterales</taxon>
        <taxon>Lysobacteraceae</taxon>
        <taxon>Pseudoxanthomonas</taxon>
    </lineage>
</organism>
<dbReference type="Proteomes" id="UP000294164">
    <property type="component" value="Unassembled WGS sequence"/>
</dbReference>
<dbReference type="AlphaFoldDB" id="A0A4Q8LTL0"/>
<dbReference type="Pfam" id="PF04773">
    <property type="entry name" value="FecR"/>
    <property type="match status" value="1"/>
</dbReference>
<feature type="domain" description="FecR protein" evidence="1">
    <location>
        <begin position="148"/>
        <end position="238"/>
    </location>
</feature>
<dbReference type="RefSeq" id="WP_130536097.1">
    <property type="nucleotide sequence ID" value="NZ_SHMG01000018.1"/>
</dbReference>
<dbReference type="GO" id="GO:0016989">
    <property type="term" value="F:sigma factor antagonist activity"/>
    <property type="evidence" value="ECO:0007669"/>
    <property type="project" value="TreeGrafter"/>
</dbReference>